<organism evidence="2 3">
    <name type="scientific">Streptomyces antnestii</name>
    <dbReference type="NCBI Taxonomy" id="2494256"/>
    <lineage>
        <taxon>Bacteria</taxon>
        <taxon>Bacillati</taxon>
        <taxon>Actinomycetota</taxon>
        <taxon>Actinomycetes</taxon>
        <taxon>Kitasatosporales</taxon>
        <taxon>Streptomycetaceae</taxon>
        <taxon>Streptomyces</taxon>
    </lineage>
</organism>
<dbReference type="Proteomes" id="UP000283128">
    <property type="component" value="Unassembled WGS sequence"/>
</dbReference>
<feature type="domain" description="DUF397" evidence="1">
    <location>
        <begin position="2"/>
        <end position="55"/>
    </location>
</feature>
<dbReference type="RefSeq" id="WP_127831337.1">
    <property type="nucleotide sequence ID" value="NZ_RZYA01000017.1"/>
</dbReference>
<dbReference type="EMBL" id="RZYA01000017">
    <property type="protein sequence ID" value="RVU19551.1"/>
    <property type="molecule type" value="Genomic_DNA"/>
</dbReference>
<name>A0A3S2YU97_9ACTN</name>
<reference evidence="2 3" key="1">
    <citation type="submission" date="2019-01" db="EMBL/GenBank/DDBJ databases">
        <title>Genome sequences of Streptomyces and Rhizobium isolates collected from root and soil.</title>
        <authorList>
            <person name="Chhettri S."/>
            <person name="Sevigny J.L."/>
            <person name="Sen A."/>
            <person name="Ennis N."/>
            <person name="Tisa L."/>
        </authorList>
    </citation>
    <scope>NUCLEOTIDE SEQUENCE [LARGE SCALE GENOMIC DNA]</scope>
    <source>
        <strain evidence="2 3">San01</strain>
    </source>
</reference>
<dbReference type="AlphaFoldDB" id="A0A3S2YU97"/>
<gene>
    <name evidence="2" type="ORF">EOT10_29115</name>
</gene>
<sequence length="63" mass="6556">MVQWQKSSFSGPGDGNECVELADADGTLLVRESDDPDIELTAAPAALAQLLLGVKSGRIGSVR</sequence>
<accession>A0A3S2YU97</accession>
<comment type="caution">
    <text evidence="2">The sequence shown here is derived from an EMBL/GenBank/DDBJ whole genome shotgun (WGS) entry which is preliminary data.</text>
</comment>
<protein>
    <submittedName>
        <fullName evidence="2">DUF397 domain-containing protein</fullName>
    </submittedName>
</protein>
<evidence type="ECO:0000313" key="3">
    <source>
        <dbReference type="Proteomes" id="UP000283128"/>
    </source>
</evidence>
<dbReference type="InterPro" id="IPR007278">
    <property type="entry name" value="DUF397"/>
</dbReference>
<evidence type="ECO:0000259" key="1">
    <source>
        <dbReference type="Pfam" id="PF04149"/>
    </source>
</evidence>
<dbReference type="OrthoDB" id="3402668at2"/>
<dbReference type="Pfam" id="PF04149">
    <property type="entry name" value="DUF397"/>
    <property type="match status" value="1"/>
</dbReference>
<proteinExistence type="predicted"/>
<keyword evidence="3" id="KW-1185">Reference proteome</keyword>
<evidence type="ECO:0000313" key="2">
    <source>
        <dbReference type="EMBL" id="RVU19551.1"/>
    </source>
</evidence>